<dbReference type="RefSeq" id="WP_007835937.1">
    <property type="nucleotide sequence ID" value="NZ_CP046176.1"/>
</dbReference>
<dbReference type="AlphaFoldDB" id="A0A858XM66"/>
<reference evidence="1 2" key="1">
    <citation type="submission" date="2019-11" db="EMBL/GenBank/DDBJ databases">
        <title>Complete genome sequence of Bacteroides dorei DSM 17855.</title>
        <authorList>
            <person name="Russell J.T."/>
        </authorList>
    </citation>
    <scope>NUCLEOTIDE SEQUENCE [LARGE SCALE GENOMIC DNA]</scope>
    <source>
        <strain evidence="1 2">DSM 17855</strain>
    </source>
</reference>
<protein>
    <submittedName>
        <fullName evidence="1">Uncharacterized protein</fullName>
    </submittedName>
</protein>
<gene>
    <name evidence="1" type="ORF">GKD17_10355</name>
</gene>
<evidence type="ECO:0000313" key="2">
    <source>
        <dbReference type="Proteomes" id="UP000500949"/>
    </source>
</evidence>
<evidence type="ECO:0000313" key="1">
    <source>
        <dbReference type="EMBL" id="QJR76762.1"/>
    </source>
</evidence>
<proteinExistence type="predicted"/>
<name>A0A858XM66_9BACT</name>
<sequence length="197" mass="22692">MNKYDVKVRYAFEGTYTVAADDRDEAKRMVSEDCGLVLGGNIHTTLNDEEVDWNFGIHPDMQLLSVIRRNGKESPASIDFSGRIEELREDIINGIRQLLHAHCMTEIRFSEDDGYDPVWVIWFSKNGDPYECMVTGLRVTENSLTVLAEEKESGDKVECYSPFELGTRNIDWLHGMYDAVWWQLESEDDVEPEIEES</sequence>
<accession>A0A858XM66</accession>
<dbReference type="Proteomes" id="UP000500949">
    <property type="component" value="Chromosome"/>
</dbReference>
<organism evidence="1 2">
    <name type="scientific">Phocaeicola dorei</name>
    <dbReference type="NCBI Taxonomy" id="357276"/>
    <lineage>
        <taxon>Bacteria</taxon>
        <taxon>Pseudomonadati</taxon>
        <taxon>Bacteroidota</taxon>
        <taxon>Bacteroidia</taxon>
        <taxon>Bacteroidales</taxon>
        <taxon>Bacteroidaceae</taxon>
        <taxon>Phocaeicola</taxon>
    </lineage>
</organism>
<dbReference type="EMBL" id="CP046176">
    <property type="protein sequence ID" value="QJR76762.1"/>
    <property type="molecule type" value="Genomic_DNA"/>
</dbReference>
<dbReference type="GeneID" id="93447075"/>